<protein>
    <submittedName>
        <fullName evidence="1">Uncharacterized protein</fullName>
    </submittedName>
</protein>
<dbReference type="SUPFAM" id="SSF52540">
    <property type="entry name" value="P-loop containing nucleoside triphosphate hydrolases"/>
    <property type="match status" value="1"/>
</dbReference>
<reference evidence="1 2" key="1">
    <citation type="submission" date="2020-04" db="EMBL/GenBank/DDBJ databases">
        <authorList>
            <person name="Yoon J."/>
        </authorList>
    </citation>
    <scope>NUCLEOTIDE SEQUENCE [LARGE SCALE GENOMIC DNA]</scope>
    <source>
        <strain evidence="1 2">KMU-115</strain>
    </source>
</reference>
<evidence type="ECO:0000313" key="1">
    <source>
        <dbReference type="EMBL" id="NKX43139.1"/>
    </source>
</evidence>
<dbReference type="EMBL" id="JAAZQQ010000001">
    <property type="protein sequence ID" value="NKX43139.1"/>
    <property type="molecule type" value="Genomic_DNA"/>
</dbReference>
<accession>A0A7X6JX86</accession>
<dbReference type="InterPro" id="IPR059206">
    <property type="entry name" value="Sll1717-like"/>
</dbReference>
<evidence type="ECO:0000313" key="2">
    <source>
        <dbReference type="Proteomes" id="UP000526408"/>
    </source>
</evidence>
<dbReference type="Proteomes" id="UP000526408">
    <property type="component" value="Unassembled WGS sequence"/>
</dbReference>
<comment type="caution">
    <text evidence="1">The sequence shown here is derived from an EMBL/GenBank/DDBJ whole genome shotgun (WGS) entry which is preliminary data.</text>
</comment>
<organism evidence="1 2">
    <name type="scientific">Roseicyclus persicicus</name>
    <dbReference type="NCBI Taxonomy" id="2650661"/>
    <lineage>
        <taxon>Bacteria</taxon>
        <taxon>Pseudomonadati</taxon>
        <taxon>Pseudomonadota</taxon>
        <taxon>Alphaproteobacteria</taxon>
        <taxon>Rhodobacterales</taxon>
        <taxon>Roseobacteraceae</taxon>
        <taxon>Roseicyclus</taxon>
    </lineage>
</organism>
<dbReference type="InterPro" id="IPR027417">
    <property type="entry name" value="P-loop_NTPase"/>
</dbReference>
<proteinExistence type="predicted"/>
<dbReference type="NCBIfam" id="NF047389">
    <property type="entry name" value="ATPase_Sll1717"/>
    <property type="match status" value="1"/>
</dbReference>
<gene>
    <name evidence="1" type="ORF">HCU73_00930</name>
</gene>
<sequence>MAEMKIRDFDFGAEDARNLSLLSEEEKQLFLESFVIPEAFDIERFFDGRKYFVYGGKGSGKTALLQYIRILCERDLEAFTHFYYFQSTFSDKQLARFRKTLAGRPNEEIVNDSVFSADEDARVFWRLFLLTQISRLLRRRNMTGRHAETFFKSIEAARLISQSEQNRKRYPSLETFQLELSKNPSLTLQGSFAEAGPSDLETYIEIAEDALEEVYLANSPIFVFIDEMEIYKRGDDGDRIQVAAISSLIRAIRDFSERFEAGDIRIVAAIRREIVDEVAEVKYEVHRIVRDRGVELDWPKSVKSGTHPLERTILNRMAVQDPTIDTSAGITTNEINIVKARYFQQGYPTNLIDKTWYRPRDMALLFELAQNFDGSMNFFRRKTLTENVLPDLGTRLWQDAKSGLGVKFDPIALSGIDKLLRGGRRNYTRPQWLQRIALLRDQDDYVATLEDSGWDNVLQSLYRVGVIFYSATETGYKNFYFRGDPMPTFTSDFNIGVHRTLWNELALH</sequence>
<dbReference type="AlphaFoldDB" id="A0A7X6JX86"/>
<keyword evidence="2" id="KW-1185">Reference proteome</keyword>
<name>A0A7X6JX86_9RHOB</name>